<sequence length="453" mass="49228">MSSFKRKVPGKHTTQLPGTRPSPGSISTTITSTGIPSLDDILGGGIPLSCLLLVNAPDPHSSYGELVQKLFIAQGLACGQDVLVVDPNPRELVMACMWMSGTNSNTPGNLDQNDEENIAEQDQKIKIAWRYEQMKQFQTTVSSSPTSYVSLLYLGVIEADISFSSTDDYCRAFDLTARIPESLVEKAVQSQQLILDEIQPLSEIPSTSQAIARIERLVASRASTSVPLRICVPALGSPLWGNLSSRDLLYFLFLLRSILRRHANACASVSLPSNWSTEALGGLGWMQKLGWISDAFITLSAFTANPSLSTLFPSHHGLVQIHSLPAPHTLLAPSDRFSALRGLSSSTPSSGSGENNLAFKCTRKRLIFETLHLDLEGGVSERRTTLSNRDLESENQVLSKKAFASVEVEIEGMVPVADNQGKKSESKFAVGGTKGKKKKAVAFQTDRPDVYDF</sequence>
<protein>
    <recommendedName>
        <fullName evidence="5">Elongator complex protein 4</fullName>
    </recommendedName>
</protein>
<evidence type="ECO:0000256" key="9">
    <source>
        <dbReference type="SAM" id="MobiDB-lite"/>
    </source>
</evidence>
<evidence type="ECO:0000256" key="4">
    <source>
        <dbReference type="ARBA" id="ARBA00007573"/>
    </source>
</evidence>
<dbReference type="Proteomes" id="UP001498398">
    <property type="component" value="Unassembled WGS sequence"/>
</dbReference>
<dbReference type="EMBL" id="JBANRG010000009">
    <property type="protein sequence ID" value="KAK7463780.1"/>
    <property type="molecule type" value="Genomic_DNA"/>
</dbReference>
<name>A0ABR1JXA8_9AGAR</name>
<organism evidence="11 12">
    <name type="scientific">Marasmiellus scandens</name>
    <dbReference type="NCBI Taxonomy" id="2682957"/>
    <lineage>
        <taxon>Eukaryota</taxon>
        <taxon>Fungi</taxon>
        <taxon>Dikarya</taxon>
        <taxon>Basidiomycota</taxon>
        <taxon>Agaricomycotina</taxon>
        <taxon>Agaricomycetes</taxon>
        <taxon>Agaricomycetidae</taxon>
        <taxon>Agaricales</taxon>
        <taxon>Marasmiineae</taxon>
        <taxon>Omphalotaceae</taxon>
        <taxon>Marasmiellus</taxon>
    </lineage>
</organism>
<comment type="subcellular location">
    <subcellularLocation>
        <location evidence="2">Cytoplasm</location>
    </subcellularLocation>
    <subcellularLocation>
        <location evidence="1">Nucleus</location>
    </subcellularLocation>
</comment>
<evidence type="ECO:0000256" key="1">
    <source>
        <dbReference type="ARBA" id="ARBA00004123"/>
    </source>
</evidence>
<keyword evidence="8" id="KW-0539">Nucleus</keyword>
<evidence type="ECO:0000313" key="10">
    <source>
        <dbReference type="EMBL" id="KAK7463780.1"/>
    </source>
</evidence>
<comment type="similarity">
    <text evidence="4">Belongs to the ELP4 family.</text>
</comment>
<dbReference type="Pfam" id="PF05625">
    <property type="entry name" value="PAXNEB"/>
    <property type="match status" value="1"/>
</dbReference>
<accession>A0ABR1JXA8</accession>
<evidence type="ECO:0000256" key="2">
    <source>
        <dbReference type="ARBA" id="ARBA00004496"/>
    </source>
</evidence>
<keyword evidence="7" id="KW-0819">tRNA processing</keyword>
<dbReference type="EMBL" id="JBANRG010000006">
    <property type="protein sequence ID" value="KAK7465748.1"/>
    <property type="molecule type" value="Genomic_DNA"/>
</dbReference>
<gene>
    <name evidence="11" type="primary">ELP4_1</name>
    <name evidence="10" type="synonym">ELP4_2</name>
    <name evidence="11" type="ORF">VKT23_005720</name>
    <name evidence="10" type="ORF">VKT23_007119</name>
</gene>
<dbReference type="PANTHER" id="PTHR12896">
    <property type="entry name" value="PAX6 NEIGHBOR PROTEIN PAXNEB"/>
    <property type="match status" value="1"/>
</dbReference>
<proteinExistence type="inferred from homology"/>
<reference evidence="11 12" key="1">
    <citation type="submission" date="2024-01" db="EMBL/GenBank/DDBJ databases">
        <title>A draft genome for the cacao thread blight pathogen Marasmiellus scandens.</title>
        <authorList>
            <person name="Baruah I.K."/>
            <person name="Leung J."/>
            <person name="Bukari Y."/>
            <person name="Amoako-Attah I."/>
            <person name="Meinhardt L.W."/>
            <person name="Bailey B.A."/>
            <person name="Cohen S.P."/>
        </authorList>
    </citation>
    <scope>NUCLEOTIDE SEQUENCE [LARGE SCALE GENOMIC DNA]</scope>
    <source>
        <strain evidence="11 12">GH-19</strain>
    </source>
</reference>
<evidence type="ECO:0000256" key="8">
    <source>
        <dbReference type="ARBA" id="ARBA00023242"/>
    </source>
</evidence>
<feature type="compositionally biased region" description="Low complexity" evidence="9">
    <location>
        <begin position="17"/>
        <end position="30"/>
    </location>
</feature>
<feature type="region of interest" description="Disordered" evidence="9">
    <location>
        <begin position="1"/>
        <end position="30"/>
    </location>
</feature>
<dbReference type="CDD" id="cd19494">
    <property type="entry name" value="Elp4"/>
    <property type="match status" value="1"/>
</dbReference>
<evidence type="ECO:0000313" key="12">
    <source>
        <dbReference type="Proteomes" id="UP001498398"/>
    </source>
</evidence>
<dbReference type="InterPro" id="IPR027417">
    <property type="entry name" value="P-loop_NTPase"/>
</dbReference>
<comment type="caution">
    <text evidence="11">The sequence shown here is derived from an EMBL/GenBank/DDBJ whole genome shotgun (WGS) entry which is preliminary data.</text>
</comment>
<keyword evidence="6" id="KW-0963">Cytoplasm</keyword>
<keyword evidence="12" id="KW-1185">Reference proteome</keyword>
<evidence type="ECO:0000256" key="7">
    <source>
        <dbReference type="ARBA" id="ARBA00022694"/>
    </source>
</evidence>
<feature type="compositionally biased region" description="Basic residues" evidence="9">
    <location>
        <begin position="1"/>
        <end position="10"/>
    </location>
</feature>
<comment type="pathway">
    <text evidence="3">tRNA modification; 5-methoxycarbonylmethyl-2-thiouridine-tRNA biosynthesis.</text>
</comment>
<evidence type="ECO:0000256" key="3">
    <source>
        <dbReference type="ARBA" id="ARBA00005043"/>
    </source>
</evidence>
<evidence type="ECO:0000256" key="6">
    <source>
        <dbReference type="ARBA" id="ARBA00022490"/>
    </source>
</evidence>
<dbReference type="PANTHER" id="PTHR12896:SF1">
    <property type="entry name" value="ELONGATOR COMPLEX PROTEIN 4"/>
    <property type="match status" value="1"/>
</dbReference>
<evidence type="ECO:0000313" key="11">
    <source>
        <dbReference type="EMBL" id="KAK7465748.1"/>
    </source>
</evidence>
<dbReference type="Gene3D" id="3.40.50.300">
    <property type="entry name" value="P-loop containing nucleotide triphosphate hydrolases"/>
    <property type="match status" value="1"/>
</dbReference>
<dbReference type="InterPro" id="IPR008728">
    <property type="entry name" value="Elongator_complex_protein_4"/>
</dbReference>
<evidence type="ECO:0000256" key="5">
    <source>
        <dbReference type="ARBA" id="ARBA00020265"/>
    </source>
</evidence>